<dbReference type="RefSeq" id="WP_244686799.1">
    <property type="nucleotide sequence ID" value="NZ_CP095043.1"/>
</dbReference>
<dbReference type="EMBL" id="CP095043">
    <property type="protein sequence ID" value="UOQ60841.1"/>
    <property type="molecule type" value="Genomic_DNA"/>
</dbReference>
<gene>
    <name evidence="2" type="ORF">MUN76_02330</name>
</gene>
<name>A0ABY4FX87_9MICO</name>
<reference evidence="2 3" key="1">
    <citation type="submission" date="2022-04" db="EMBL/GenBank/DDBJ databases">
        <title>Leucobacter sp. isolated from rhizosphere of onion.</title>
        <authorList>
            <person name="Won M."/>
            <person name="Lee C.-M."/>
            <person name="Woen H.-Y."/>
            <person name="Kwon S.-W."/>
        </authorList>
    </citation>
    <scope>NUCLEOTIDE SEQUENCE [LARGE SCALE GENOMIC DNA]</scope>
    <source>
        <strain evidence="2 3">H25R-14</strain>
    </source>
</reference>
<evidence type="ECO:0000313" key="3">
    <source>
        <dbReference type="Proteomes" id="UP000831775"/>
    </source>
</evidence>
<keyword evidence="1" id="KW-0812">Transmembrane</keyword>
<accession>A0ABY4FX87</accession>
<keyword evidence="3" id="KW-1185">Reference proteome</keyword>
<sequence length="271" mass="30225">MRGHREGSTVPEQDRGRIDHRGSRAALVGVVVAVALLAVHMFFTAVVNVPSDRVKYEVLPGALADRYAQPYLVQDYKIFAPDPADADHQLWVRAWIEDENGEREPSEWVNTTHVELSSLSQKVLRKQLSVTGAERLMAAYQRLSAPQQAAAQRNYLEGDALFGLDEALRTADDSRPVAVSAFIRADNYATSYATQVAHALWGDDGSVVGVQVRAVYDPVIRWNDRHDPDAQRPAASYTDLGWVPPMEWEGQDPEAFARTFTNWAERAEVLP</sequence>
<feature type="transmembrane region" description="Helical" evidence="1">
    <location>
        <begin position="25"/>
        <end position="47"/>
    </location>
</feature>
<organism evidence="2 3">
    <name type="scientific">Leucobacter rhizosphaerae</name>
    <dbReference type="NCBI Taxonomy" id="2932245"/>
    <lineage>
        <taxon>Bacteria</taxon>
        <taxon>Bacillati</taxon>
        <taxon>Actinomycetota</taxon>
        <taxon>Actinomycetes</taxon>
        <taxon>Micrococcales</taxon>
        <taxon>Microbacteriaceae</taxon>
        <taxon>Leucobacter</taxon>
    </lineage>
</organism>
<protein>
    <submittedName>
        <fullName evidence="2">DUF5819 family protein</fullName>
    </submittedName>
</protein>
<evidence type="ECO:0000256" key="1">
    <source>
        <dbReference type="SAM" id="Phobius"/>
    </source>
</evidence>
<dbReference type="Pfam" id="PF19136">
    <property type="entry name" value="DUF5819"/>
    <property type="match status" value="1"/>
</dbReference>
<dbReference type="InterPro" id="IPR043857">
    <property type="entry name" value="DUF5819"/>
</dbReference>
<keyword evidence="1" id="KW-0472">Membrane</keyword>
<evidence type="ECO:0000313" key="2">
    <source>
        <dbReference type="EMBL" id="UOQ60841.1"/>
    </source>
</evidence>
<keyword evidence="1" id="KW-1133">Transmembrane helix</keyword>
<dbReference type="Proteomes" id="UP000831775">
    <property type="component" value="Chromosome"/>
</dbReference>
<proteinExistence type="predicted"/>